<keyword evidence="2" id="KW-1185">Reference proteome</keyword>
<sequence>MAYYETAKLTINEKFALMIVVIASFNDLLKDKEKYLLIWERIKKQLERDKGIHENTMHYWALSGEKLENCFAVTPCIREVCRCHLS</sequence>
<evidence type="ECO:0000313" key="1">
    <source>
        <dbReference type="EMBL" id="AQY52541.1"/>
    </source>
</evidence>
<protein>
    <submittedName>
        <fullName evidence="1">Uncharacterized protein</fullName>
    </submittedName>
</protein>
<gene>
    <name evidence="1" type="ORF">UE46_10800</name>
</gene>
<name>A0A1S7FYN8_9LIST</name>
<evidence type="ECO:0000313" key="2">
    <source>
        <dbReference type="Proteomes" id="UP000223060"/>
    </source>
</evidence>
<proteinExistence type="predicted"/>
<organism evidence="1 2">
    <name type="scientific">Listeria weihenstephanensis</name>
    <dbReference type="NCBI Taxonomy" id="1006155"/>
    <lineage>
        <taxon>Bacteria</taxon>
        <taxon>Bacillati</taxon>
        <taxon>Bacillota</taxon>
        <taxon>Bacilli</taxon>
        <taxon>Bacillales</taxon>
        <taxon>Listeriaceae</taxon>
        <taxon>Listeria</taxon>
    </lineage>
</organism>
<dbReference type="AlphaFoldDB" id="A0A1S7FYN8"/>
<reference evidence="2" key="1">
    <citation type="submission" date="2015-03" db="EMBL/GenBank/DDBJ databases">
        <authorList>
            <person name="Ferrari E."/>
            <person name="Walter M.C."/>
            <person name="Huptas C."/>
            <person name="Scherer S."/>
            <person name="Mueller-Herbst S."/>
        </authorList>
    </citation>
    <scope>NUCLEOTIDE SEQUENCE [LARGE SCALE GENOMIC DNA]</scope>
    <source>
        <strain evidence="2">LWP01</strain>
    </source>
</reference>
<dbReference type="KEGG" id="lwi:UE46_10800"/>
<dbReference type="EMBL" id="CP011102">
    <property type="protein sequence ID" value="AQY52541.1"/>
    <property type="molecule type" value="Genomic_DNA"/>
</dbReference>
<accession>A0A1S7FYN8</accession>
<dbReference type="Proteomes" id="UP000223060">
    <property type="component" value="Chromosome"/>
</dbReference>